<proteinExistence type="predicted"/>
<dbReference type="Gene3D" id="2.120.10.80">
    <property type="entry name" value="Kelch-type beta propeller"/>
    <property type="match status" value="1"/>
</dbReference>
<evidence type="ECO:0000256" key="3">
    <source>
        <dbReference type="SAM" id="MobiDB-lite"/>
    </source>
</evidence>
<feature type="compositionally biased region" description="Polar residues" evidence="3">
    <location>
        <begin position="305"/>
        <end position="315"/>
    </location>
</feature>
<keyword evidence="1" id="KW-0880">Kelch repeat</keyword>
<dbReference type="InterPro" id="IPR011043">
    <property type="entry name" value="Gal_Oxase/kelch_b-propeller"/>
</dbReference>
<keyword evidence="2" id="KW-0677">Repeat</keyword>
<organism evidence="5 6">
    <name type="scientific">Batillaria attramentaria</name>
    <dbReference type="NCBI Taxonomy" id="370345"/>
    <lineage>
        <taxon>Eukaryota</taxon>
        <taxon>Metazoa</taxon>
        <taxon>Spiralia</taxon>
        <taxon>Lophotrochozoa</taxon>
        <taxon>Mollusca</taxon>
        <taxon>Gastropoda</taxon>
        <taxon>Caenogastropoda</taxon>
        <taxon>Sorbeoconcha</taxon>
        <taxon>Cerithioidea</taxon>
        <taxon>Batillariidae</taxon>
        <taxon>Batillaria</taxon>
    </lineage>
</organism>
<dbReference type="AlphaFoldDB" id="A0ABD0M135"/>
<evidence type="ECO:0000313" key="5">
    <source>
        <dbReference type="EMBL" id="KAK7505397.1"/>
    </source>
</evidence>
<dbReference type="Gene3D" id="1.25.40.420">
    <property type="match status" value="1"/>
</dbReference>
<gene>
    <name evidence="5" type="ORF">BaRGS_00003559</name>
</gene>
<name>A0ABD0M135_9CAEN</name>
<dbReference type="Proteomes" id="UP001519460">
    <property type="component" value="Unassembled WGS sequence"/>
</dbReference>
<keyword evidence="6" id="KW-1185">Reference proteome</keyword>
<feature type="domain" description="BTB" evidence="4">
    <location>
        <begin position="32"/>
        <end position="108"/>
    </location>
</feature>
<evidence type="ECO:0000256" key="1">
    <source>
        <dbReference type="ARBA" id="ARBA00022441"/>
    </source>
</evidence>
<dbReference type="PANTHER" id="PTHR45632:SF3">
    <property type="entry name" value="KELCH-LIKE PROTEIN 32"/>
    <property type="match status" value="1"/>
</dbReference>
<sequence length="713" mass="79601">MAEYTLEVPFDHFKQVLGYLNELREASDANLCDVCLTVGSSSVYAHRCVLAACSAYFQGMFSGAFVESHPSQGDSGMMEIDLSGAVSHVSHLETLVSSLYTGCLTLTPLNVASITQLACFLLVDCVQVLCRRYLLDTFSIHTCLSYLKLADRFNLTDLWDLSARMVCSRFHDHFVYSQEMLTVSGSCLVRLSAFLFQHVTRPLVIVQFLLRWVEGDGDGERSDIFVDTNENSMRKREDEVTDILQAHFGSVRHHDDMVRRFKQISTQDLVGSSSVAEHLVASIQKEFSSPTVEGDLHQSVMQTSHTGAVPTNTSGPAGLSEQESVQHERSMSNLSGQEGRYSTFDDTQLLGGTTVREKEKTVLSDVLVAFVPGKDTVDHVTAVECTANRARQPAVELTVCVYVIKTRQWLYAGRTVFPDTLEEKFSWRVACLHPRVYFLSLKRKAMHVLDLESLQWSEVDCTPACKDLASEVRSLVPVAVNGRLYVLASDKVKKRNDGTLYDTQQRYLRFQPDGSWESIADVHHCHMATPLSILSVSGAKVFVVKANITLPSYNNQKSLLLIREGHVFDSRTGEISKFEGKTFAPSPMRMLVHGDQLVIVDGEGWCRQLNSDRQDWTFRRLDLSDIRWCRAASDESHFPCLTNVSAAMGASVWEISGFQDHNSALLELRLGSDGDVSTLNHPPPPFRYITALTVGQLTDTLLSSLQPCHYIHA</sequence>
<dbReference type="SUPFAM" id="SSF54695">
    <property type="entry name" value="POZ domain"/>
    <property type="match status" value="1"/>
</dbReference>
<dbReference type="InterPro" id="IPR000210">
    <property type="entry name" value="BTB/POZ_dom"/>
</dbReference>
<evidence type="ECO:0000256" key="2">
    <source>
        <dbReference type="ARBA" id="ARBA00022737"/>
    </source>
</evidence>
<evidence type="ECO:0000259" key="4">
    <source>
        <dbReference type="PROSITE" id="PS50097"/>
    </source>
</evidence>
<feature type="region of interest" description="Disordered" evidence="3">
    <location>
        <begin position="305"/>
        <end position="345"/>
    </location>
</feature>
<dbReference type="InterPro" id="IPR011333">
    <property type="entry name" value="SKP1/BTB/POZ_sf"/>
</dbReference>
<dbReference type="Gene3D" id="3.30.710.10">
    <property type="entry name" value="Potassium Channel Kv1.1, Chain A"/>
    <property type="match status" value="1"/>
</dbReference>
<evidence type="ECO:0000313" key="6">
    <source>
        <dbReference type="Proteomes" id="UP001519460"/>
    </source>
</evidence>
<dbReference type="CDD" id="cd14733">
    <property type="entry name" value="BACK"/>
    <property type="match status" value="1"/>
</dbReference>
<dbReference type="PANTHER" id="PTHR45632">
    <property type="entry name" value="LD33804P"/>
    <property type="match status" value="1"/>
</dbReference>
<dbReference type="PROSITE" id="PS50097">
    <property type="entry name" value="BTB"/>
    <property type="match status" value="1"/>
</dbReference>
<protein>
    <recommendedName>
        <fullName evidence="4">BTB domain-containing protein</fullName>
    </recommendedName>
</protein>
<dbReference type="SMART" id="SM00225">
    <property type="entry name" value="BTB"/>
    <property type="match status" value="1"/>
</dbReference>
<reference evidence="5 6" key="1">
    <citation type="journal article" date="2023" name="Sci. Data">
        <title>Genome assembly of the Korean intertidal mud-creeper Batillaria attramentaria.</title>
        <authorList>
            <person name="Patra A.K."/>
            <person name="Ho P.T."/>
            <person name="Jun S."/>
            <person name="Lee S.J."/>
            <person name="Kim Y."/>
            <person name="Won Y.J."/>
        </authorList>
    </citation>
    <scope>NUCLEOTIDE SEQUENCE [LARGE SCALE GENOMIC DNA]</scope>
    <source>
        <strain evidence="5">Wonlab-2016</strain>
    </source>
</reference>
<dbReference type="InterPro" id="IPR015915">
    <property type="entry name" value="Kelch-typ_b-propeller"/>
</dbReference>
<accession>A0ABD0M135</accession>
<dbReference type="EMBL" id="JACVVK020000011">
    <property type="protein sequence ID" value="KAK7505397.1"/>
    <property type="molecule type" value="Genomic_DNA"/>
</dbReference>
<comment type="caution">
    <text evidence="5">The sequence shown here is derived from an EMBL/GenBank/DDBJ whole genome shotgun (WGS) entry which is preliminary data.</text>
</comment>
<dbReference type="SUPFAM" id="SSF50965">
    <property type="entry name" value="Galactose oxidase, central domain"/>
    <property type="match status" value="1"/>
</dbReference>
<dbReference type="Pfam" id="PF00651">
    <property type="entry name" value="BTB"/>
    <property type="match status" value="1"/>
</dbReference>